<feature type="transmembrane region" description="Helical" evidence="8">
    <location>
        <begin position="230"/>
        <end position="255"/>
    </location>
</feature>
<feature type="transmembrane region" description="Helical" evidence="8">
    <location>
        <begin position="88"/>
        <end position="107"/>
    </location>
</feature>
<evidence type="ECO:0000313" key="9">
    <source>
        <dbReference type="EMBL" id="MBW4548909.1"/>
    </source>
</evidence>
<evidence type="ECO:0000256" key="4">
    <source>
        <dbReference type="ARBA" id="ARBA00022692"/>
    </source>
</evidence>
<reference evidence="9" key="1">
    <citation type="submission" date="2021-05" db="EMBL/GenBank/DDBJ databases">
        <authorList>
            <person name="Pietrasiak N."/>
            <person name="Ward R."/>
            <person name="Stajich J.E."/>
            <person name="Kurbessoian T."/>
        </authorList>
    </citation>
    <scope>NUCLEOTIDE SEQUENCE</scope>
    <source>
        <strain evidence="9">CPER-KK1</strain>
    </source>
</reference>
<comment type="subcellular location">
    <subcellularLocation>
        <location evidence="1">Cell membrane</location>
        <topology evidence="1">Multi-pass membrane protein</topology>
    </subcellularLocation>
</comment>
<keyword evidence="5 9" id="KW-0378">Hydrolase</keyword>
<feature type="transmembrane region" description="Helical" evidence="8">
    <location>
        <begin position="46"/>
        <end position="67"/>
    </location>
</feature>
<dbReference type="InterPro" id="IPR026392">
    <property type="entry name" value="Exo/Archaeosortase_dom"/>
</dbReference>
<evidence type="ECO:0000256" key="6">
    <source>
        <dbReference type="ARBA" id="ARBA00022989"/>
    </source>
</evidence>
<feature type="transmembrane region" description="Helical" evidence="8">
    <location>
        <begin position="267"/>
        <end position="288"/>
    </location>
</feature>
<reference evidence="9" key="2">
    <citation type="journal article" date="2022" name="Microbiol. Resour. Announc.">
        <title>Metagenome Sequencing to Explore Phylogenomics of Terrestrial Cyanobacteria.</title>
        <authorList>
            <person name="Ward R.D."/>
            <person name="Stajich J.E."/>
            <person name="Johansen J.R."/>
            <person name="Huntemann M."/>
            <person name="Clum A."/>
            <person name="Foster B."/>
            <person name="Foster B."/>
            <person name="Roux S."/>
            <person name="Palaniappan K."/>
            <person name="Varghese N."/>
            <person name="Mukherjee S."/>
            <person name="Reddy T.B.K."/>
            <person name="Daum C."/>
            <person name="Copeland A."/>
            <person name="Chen I.A."/>
            <person name="Ivanova N.N."/>
            <person name="Kyrpides N.C."/>
            <person name="Shapiro N."/>
            <person name="Eloe-Fadrosh E.A."/>
            <person name="Pietrasiak N."/>
        </authorList>
    </citation>
    <scope>NUCLEOTIDE SEQUENCE</scope>
    <source>
        <strain evidence="9">CPER-KK1</strain>
    </source>
</reference>
<keyword evidence="7 8" id="KW-0472">Membrane</keyword>
<evidence type="ECO:0000256" key="2">
    <source>
        <dbReference type="ARBA" id="ARBA00022475"/>
    </source>
</evidence>
<sequence length="503" mass="56222">MHTAIRSDTSRWKSLASTCLLVAAWLYANRSELEWLFESFRYASPLNLMLAALVGGVLLVQLVRVNLIGQGNVQRSHFMVSATPNLRPYPLFLMLGSGVSAITLRWLIDIEQINVFLFALGTYGLCGLFLTPDLWRKGLPVAVLVALIVPFSAQFGSGLGFPVRVMTAQAVEQVLAAWHVSAISSHDIIILENGIAHIDLPCSGLKSLWTGTLFLLATTWLEHRQFGMRWLLVWALSLLLLVWANTLRVLLLVLMTQVWQQPQIAEILHVPLGVIGFVGACALTWLLLQKVPKHSRQIDGEDKSTEVAQKGNRKLVGLVAVVMAIALLSQLRPPQVNQNVIAPIQWPERMLSEPVPLTQAEQRFFDNSANPIVQKQRFVLSHLSGSILTVTTTSWHAHHPPELCFVGNGLKVERMERKQLTPEVQARWLSLQEGKLSATYWFQSPKQTTDDFLSRIWSYVVYKNKTWVLVSILFDNSYTPESSEIQGFTATVHKAIARSVNGG</sequence>
<dbReference type="NCBIfam" id="TIGR04178">
    <property type="entry name" value="exo_archaeo"/>
    <property type="match status" value="1"/>
</dbReference>
<dbReference type="AlphaFoldDB" id="A0A951UDA6"/>
<dbReference type="EMBL" id="JAHHIF010000075">
    <property type="protein sequence ID" value="MBW4548909.1"/>
    <property type="molecule type" value="Genomic_DNA"/>
</dbReference>
<accession>A0A951UDA6</accession>
<evidence type="ECO:0000256" key="8">
    <source>
        <dbReference type="SAM" id="Phobius"/>
    </source>
</evidence>
<dbReference type="Proteomes" id="UP000753908">
    <property type="component" value="Unassembled WGS sequence"/>
</dbReference>
<evidence type="ECO:0000256" key="3">
    <source>
        <dbReference type="ARBA" id="ARBA00022670"/>
    </source>
</evidence>
<keyword evidence="6 8" id="KW-1133">Transmembrane helix</keyword>
<comment type="caution">
    <text evidence="9">The sequence shown here is derived from an EMBL/GenBank/DDBJ whole genome shotgun (WGS) entry which is preliminary data.</text>
</comment>
<evidence type="ECO:0000256" key="7">
    <source>
        <dbReference type="ARBA" id="ARBA00023136"/>
    </source>
</evidence>
<dbReference type="EC" id="3.4.22.-" evidence="9"/>
<organism evidence="9 10">
    <name type="scientific">Symplocastrum torsivum CPER-KK1</name>
    <dbReference type="NCBI Taxonomy" id="450513"/>
    <lineage>
        <taxon>Bacteria</taxon>
        <taxon>Bacillati</taxon>
        <taxon>Cyanobacteriota</taxon>
        <taxon>Cyanophyceae</taxon>
        <taxon>Oscillatoriophycideae</taxon>
        <taxon>Oscillatoriales</taxon>
        <taxon>Microcoleaceae</taxon>
        <taxon>Symplocastrum</taxon>
    </lineage>
</organism>
<dbReference type="InterPro" id="IPR019127">
    <property type="entry name" value="Exosortase"/>
</dbReference>
<dbReference type="NCBIfam" id="TIGR04489">
    <property type="entry name" value="exosort_XrtO"/>
    <property type="match status" value="1"/>
</dbReference>
<feature type="transmembrane region" description="Helical" evidence="8">
    <location>
        <begin position="138"/>
        <end position="156"/>
    </location>
</feature>
<evidence type="ECO:0000256" key="1">
    <source>
        <dbReference type="ARBA" id="ARBA00004651"/>
    </source>
</evidence>
<feature type="transmembrane region" description="Helical" evidence="8">
    <location>
        <begin position="113"/>
        <end position="131"/>
    </location>
</feature>
<name>A0A951UDA6_9CYAN</name>
<keyword evidence="3" id="KW-0645">Protease</keyword>
<keyword evidence="4 8" id="KW-0812">Transmembrane</keyword>
<dbReference type="GO" id="GO:0005886">
    <property type="term" value="C:plasma membrane"/>
    <property type="evidence" value="ECO:0007669"/>
    <property type="project" value="UniProtKB-SubCell"/>
</dbReference>
<keyword evidence="2" id="KW-1003">Cell membrane</keyword>
<protein>
    <submittedName>
        <fullName evidence="9">Exosortase O</fullName>
        <ecNumber evidence="9">3.4.22.-</ecNumber>
    </submittedName>
</protein>
<dbReference type="GO" id="GO:0006508">
    <property type="term" value="P:proteolysis"/>
    <property type="evidence" value="ECO:0007669"/>
    <property type="project" value="UniProtKB-KW"/>
</dbReference>
<proteinExistence type="predicted"/>
<evidence type="ECO:0000256" key="5">
    <source>
        <dbReference type="ARBA" id="ARBA00022801"/>
    </source>
</evidence>
<dbReference type="InterPro" id="IPR030996">
    <property type="entry name" value="Exosort_XrtO"/>
</dbReference>
<gene>
    <name evidence="9" type="primary">xrtO</name>
    <name evidence="9" type="ORF">KME25_31570</name>
</gene>
<dbReference type="Pfam" id="PF09721">
    <property type="entry name" value="Exosortase_EpsH"/>
    <property type="match status" value="1"/>
</dbReference>
<dbReference type="GO" id="GO:0008233">
    <property type="term" value="F:peptidase activity"/>
    <property type="evidence" value="ECO:0007669"/>
    <property type="project" value="UniProtKB-KW"/>
</dbReference>
<evidence type="ECO:0000313" key="10">
    <source>
        <dbReference type="Proteomes" id="UP000753908"/>
    </source>
</evidence>